<feature type="domain" description="Glycosyltransferase Maf N-terminal" evidence="2">
    <location>
        <begin position="7"/>
        <end position="198"/>
    </location>
</feature>
<gene>
    <name evidence="3" type="ordered locus">PERMA_1621</name>
</gene>
<name>C0QRU1_PERMH</name>
<evidence type="ECO:0000259" key="2">
    <source>
        <dbReference type="Pfam" id="PF20157"/>
    </source>
</evidence>
<reference evidence="3 4" key="1">
    <citation type="journal article" date="2009" name="J. Bacteriol.">
        <title>Complete and draft genome sequences of six members of the Aquificales.</title>
        <authorList>
            <person name="Reysenbach A.L."/>
            <person name="Hamamura N."/>
            <person name="Podar M."/>
            <person name="Griffiths E."/>
            <person name="Ferreira S."/>
            <person name="Hochstein R."/>
            <person name="Heidelberg J."/>
            <person name="Johnson J."/>
            <person name="Mead D."/>
            <person name="Pohorille A."/>
            <person name="Sarmiento M."/>
            <person name="Schweighofer K."/>
            <person name="Seshadri R."/>
            <person name="Voytek M.A."/>
        </authorList>
    </citation>
    <scope>NUCLEOTIDE SEQUENCE [LARGE SCALE GENOMIC DNA]</scope>
    <source>
        <strain evidence="4">DSM 14350 / EX-H1</strain>
    </source>
</reference>
<dbReference type="PaxDb" id="123214-PERMA_1621"/>
<dbReference type="RefSeq" id="WP_012675892.1">
    <property type="nucleotide sequence ID" value="NC_012440.1"/>
</dbReference>
<dbReference type="STRING" id="123214.PERMA_1621"/>
<dbReference type="AlphaFoldDB" id="C0QRU1"/>
<evidence type="ECO:0000313" key="3">
    <source>
        <dbReference type="EMBL" id="ACO03653.1"/>
    </source>
</evidence>
<dbReference type="Pfam" id="PF20157">
    <property type="entry name" value="Maf_flag10_N"/>
    <property type="match status" value="1"/>
</dbReference>
<keyword evidence="4" id="KW-1185">Reference proteome</keyword>
<evidence type="ECO:0008006" key="5">
    <source>
        <dbReference type="Google" id="ProtNLM"/>
    </source>
</evidence>
<accession>C0QRU1</accession>
<protein>
    <recommendedName>
        <fullName evidence="5">DUF115 domain-containing protein</fullName>
    </recommendedName>
</protein>
<dbReference type="EMBL" id="CP001230">
    <property type="protein sequence ID" value="ACO03653.1"/>
    <property type="molecule type" value="Genomic_DNA"/>
</dbReference>
<dbReference type="PANTHER" id="PTHR41786">
    <property type="entry name" value="MOTILITY ACCESSORY FACTOR MAF"/>
    <property type="match status" value="1"/>
</dbReference>
<dbReference type="KEGG" id="pmx:PERMA_1621"/>
<sequence>MRNKMKLYKKNLRYFKEEKTDIYSFIKDCSLSDITFSQTEEGFIIKTGSNIYVEDIKTESLLFSNLEFVFLFPQYKENKNLKDYIHSKLVESLEADREIESVKENFSKVILDHRYFPVVFINGLGTGRILKTLTDEIKTDLIIVYEPDPYKFVISLYNVDYSEMFDRYKLYLIIGNDENIIRRSVKDIITKNNPVLIPFLAKVNLYINNTYSENFDTILKKALLLSIKGWGFYDDEKIALKHGLENLKEKPPYLFRPSKKIENSTVFIVASGPSLEKDIGFIRDNADKAVIFSCGTALHKLYKEGITPDFHIELERETIRKDILERLPADYLKKIDLIAADVVHPDIKRMFKNAYLFFREGAIHTKILNPSFIPPAITPTVTNTATSIAIISGFENIIFFGTDMGFKEREKKHVSGTIFDSKEFKYIEEFMEVQLEVDGNFGGRVLTNDILLWSKEHLDILISSFKDRNFYNCSDGAKIESAVPVKDPSSINIPEIKKDQILENIYSLFSDDYSVIINPDGSDFFDTSINMLDSFISHVKEADLENFEKLVEFVKEGYDLILSYQKYEVPYILLSGSMKTILLYIYKLGIIYSGDAGNRMLEEKKEKALNGLLTIKDDLKLLKPYLDGSLIRQIYNGK</sequence>
<dbReference type="InterPro" id="IPR002826">
    <property type="entry name" value="MptE-like"/>
</dbReference>
<dbReference type="InterPro" id="IPR045376">
    <property type="entry name" value="Maf_N"/>
</dbReference>
<proteinExistence type="predicted"/>
<dbReference type="PANTHER" id="PTHR41786:SF1">
    <property type="entry name" value="6-HYDROXYMETHYLPTERIN DIPHOSPHOKINASE MPTE-LIKE DOMAIN-CONTAINING PROTEIN"/>
    <property type="match status" value="1"/>
</dbReference>
<evidence type="ECO:0000259" key="1">
    <source>
        <dbReference type="Pfam" id="PF01973"/>
    </source>
</evidence>
<evidence type="ECO:0000313" key="4">
    <source>
        <dbReference type="Proteomes" id="UP000001366"/>
    </source>
</evidence>
<dbReference type="eggNOG" id="COG2604">
    <property type="taxonomic scope" value="Bacteria"/>
</dbReference>
<feature type="domain" description="6-hydroxymethylpterin diphosphokinase MptE-like" evidence="1">
    <location>
        <begin position="245"/>
        <end position="408"/>
    </location>
</feature>
<dbReference type="OrthoDB" id="12184at2"/>
<dbReference type="HOGENOM" id="CLU_015666_0_0_0"/>
<dbReference type="Proteomes" id="UP000001366">
    <property type="component" value="Chromosome"/>
</dbReference>
<dbReference type="Pfam" id="PF01973">
    <property type="entry name" value="MptE-like"/>
    <property type="match status" value="1"/>
</dbReference>
<organism evidence="3 4">
    <name type="scientific">Persephonella marina (strain DSM 14350 / EX-H1)</name>
    <dbReference type="NCBI Taxonomy" id="123214"/>
    <lineage>
        <taxon>Bacteria</taxon>
        <taxon>Pseudomonadati</taxon>
        <taxon>Aquificota</taxon>
        <taxon>Aquificia</taxon>
        <taxon>Aquificales</taxon>
        <taxon>Hydrogenothermaceae</taxon>
        <taxon>Persephonella</taxon>
    </lineage>
</organism>